<name>A0A927JCK4_9ACTN</name>
<organism evidence="8 9">
    <name type="scientific">Lolliginicoccus lacisalsi</name>
    <dbReference type="NCBI Taxonomy" id="2742202"/>
    <lineage>
        <taxon>Bacteria</taxon>
        <taxon>Bacillati</taxon>
        <taxon>Actinomycetota</taxon>
        <taxon>Actinomycetes</taxon>
        <taxon>Mycobacteriales</taxon>
        <taxon>Hoyosellaceae</taxon>
        <taxon>Lolliginicoccus</taxon>
    </lineage>
</organism>
<keyword evidence="3 5" id="KW-1133">Transmembrane helix</keyword>
<sequence length="578" mass="61238">MEESPPRSRPPATRGREILPRVFRRNRFLFPISVVLLSIYQFAETLVPIAIGLLIDRVVGTAETESMLEYGALLVGLFIVIVVSWRLAQRLLRRVVESEAHSLRLELVARILDPRGMRRRPRIGQLLTISTQSADRAAGILGVAARAVAALVAAGVAVVALLVINPALGAAVVIATPLILGALNRAAPALTRHAGEQQTAAGWASALATDLVSGLRPLRGIGGEEMAAHRYRTQSRIALRAATRYTRINGLFTGASLTANGVLAVLVAGYGGYLALEGTITVGELIAVVGLSQFLPGPLGTLSALPRAVATARASARNVSAILGAEYLLEERRADLPPGRRDVALRDISYRSLRGLTLEARAGTLLGIVAYDPHDAEALVEILSGQVPRTGYSGEVLVGDIRFQDIDAEQARGALIVEPHSTDLFTGTIGSNVTAGRPDATGDHVDRALAASAADDVVSLHHDGLGHAVTDRGQSLSGGQRQRIALARALVAAPSALVLHDPTTAVDAVTENTIADGLVEFRHRSTPRAHTTILVTSSPTLLARCDEVIVLRDGQIDATSTHEGLVRSSEDYRKAVLR</sequence>
<dbReference type="GO" id="GO:0016887">
    <property type="term" value="F:ATP hydrolysis activity"/>
    <property type="evidence" value="ECO:0007669"/>
    <property type="project" value="InterPro"/>
</dbReference>
<keyword evidence="8" id="KW-0067">ATP-binding</keyword>
<evidence type="ECO:0000256" key="4">
    <source>
        <dbReference type="ARBA" id="ARBA00023136"/>
    </source>
</evidence>
<feature type="transmembrane region" description="Helical" evidence="5">
    <location>
        <begin position="28"/>
        <end position="55"/>
    </location>
</feature>
<evidence type="ECO:0000259" key="7">
    <source>
        <dbReference type="PROSITE" id="PS50929"/>
    </source>
</evidence>
<feature type="transmembrane region" description="Helical" evidence="5">
    <location>
        <begin position="137"/>
        <end position="161"/>
    </location>
</feature>
<dbReference type="InterPro" id="IPR036640">
    <property type="entry name" value="ABC1_TM_sf"/>
</dbReference>
<dbReference type="InterPro" id="IPR027417">
    <property type="entry name" value="P-loop_NTPase"/>
</dbReference>
<feature type="transmembrane region" description="Helical" evidence="5">
    <location>
        <begin position="250"/>
        <end position="273"/>
    </location>
</feature>
<dbReference type="Pfam" id="PF00664">
    <property type="entry name" value="ABC_membrane"/>
    <property type="match status" value="1"/>
</dbReference>
<dbReference type="GO" id="GO:0015421">
    <property type="term" value="F:ABC-type oligopeptide transporter activity"/>
    <property type="evidence" value="ECO:0007669"/>
    <property type="project" value="TreeGrafter"/>
</dbReference>
<feature type="domain" description="ABC transmembrane type-1" evidence="7">
    <location>
        <begin position="32"/>
        <end position="311"/>
    </location>
</feature>
<dbReference type="AlphaFoldDB" id="A0A927JCK4"/>
<dbReference type="InterPro" id="IPR011527">
    <property type="entry name" value="ABC1_TM_dom"/>
</dbReference>
<evidence type="ECO:0000313" key="8">
    <source>
        <dbReference type="EMBL" id="MBD8505917.1"/>
    </source>
</evidence>
<accession>A0A927JCK4</accession>
<evidence type="ECO:0000256" key="5">
    <source>
        <dbReference type="SAM" id="Phobius"/>
    </source>
</evidence>
<dbReference type="InterPro" id="IPR039421">
    <property type="entry name" value="Type_1_exporter"/>
</dbReference>
<dbReference type="GO" id="GO:0005886">
    <property type="term" value="C:plasma membrane"/>
    <property type="evidence" value="ECO:0007669"/>
    <property type="project" value="UniProtKB-SubCell"/>
</dbReference>
<dbReference type="SUPFAM" id="SSF52540">
    <property type="entry name" value="P-loop containing nucleoside triphosphate hydrolases"/>
    <property type="match status" value="1"/>
</dbReference>
<dbReference type="PROSITE" id="PS00211">
    <property type="entry name" value="ABC_TRANSPORTER_1"/>
    <property type="match status" value="1"/>
</dbReference>
<keyword evidence="9" id="KW-1185">Reference proteome</keyword>
<protein>
    <submittedName>
        <fullName evidence="8">ABC transporter ATP-binding protein</fullName>
    </submittedName>
</protein>
<dbReference type="RefSeq" id="WP_192038362.1">
    <property type="nucleotide sequence ID" value="NZ_JACYWE010000002.1"/>
</dbReference>
<dbReference type="CDD" id="cd07346">
    <property type="entry name" value="ABC_6TM_exporters"/>
    <property type="match status" value="1"/>
</dbReference>
<dbReference type="PROSITE" id="PS50929">
    <property type="entry name" value="ABC_TM1F"/>
    <property type="match status" value="1"/>
</dbReference>
<dbReference type="PANTHER" id="PTHR43394">
    <property type="entry name" value="ATP-DEPENDENT PERMEASE MDL1, MITOCHONDRIAL"/>
    <property type="match status" value="1"/>
</dbReference>
<evidence type="ECO:0000256" key="3">
    <source>
        <dbReference type="ARBA" id="ARBA00022989"/>
    </source>
</evidence>
<dbReference type="EMBL" id="JACYWE010000002">
    <property type="protein sequence ID" value="MBD8505917.1"/>
    <property type="molecule type" value="Genomic_DNA"/>
</dbReference>
<proteinExistence type="predicted"/>
<keyword evidence="2 5" id="KW-0812">Transmembrane</keyword>
<feature type="transmembrane region" description="Helical" evidence="5">
    <location>
        <begin position="67"/>
        <end position="88"/>
    </location>
</feature>
<keyword evidence="8" id="KW-0547">Nucleotide-binding</keyword>
<keyword evidence="4 5" id="KW-0472">Membrane</keyword>
<gene>
    <name evidence="8" type="ORF">HT102_05400</name>
</gene>
<dbReference type="Gene3D" id="3.40.50.300">
    <property type="entry name" value="P-loop containing nucleotide triphosphate hydrolases"/>
    <property type="match status" value="1"/>
</dbReference>
<dbReference type="GO" id="GO:0005524">
    <property type="term" value="F:ATP binding"/>
    <property type="evidence" value="ECO:0007669"/>
    <property type="project" value="UniProtKB-KW"/>
</dbReference>
<dbReference type="Pfam" id="PF00005">
    <property type="entry name" value="ABC_tran"/>
    <property type="match status" value="1"/>
</dbReference>
<evidence type="ECO:0000313" key="9">
    <source>
        <dbReference type="Proteomes" id="UP000642993"/>
    </source>
</evidence>
<comment type="caution">
    <text evidence="8">The sequence shown here is derived from an EMBL/GenBank/DDBJ whole genome shotgun (WGS) entry which is preliminary data.</text>
</comment>
<reference evidence="8" key="1">
    <citation type="submission" date="2020-09" db="EMBL/GenBank/DDBJ databases">
        <title>Hoyosella lacisalsi sp. nov., a halotolerant actinobacterium isolated from soil of Lake Gudzhirganskoe.</title>
        <authorList>
            <person name="Yang Q."/>
            <person name="Guo P.Y."/>
            <person name="Liu S.W."/>
            <person name="Li F.N."/>
            <person name="Sun C.H."/>
        </authorList>
    </citation>
    <scope>NUCLEOTIDE SEQUENCE</scope>
    <source>
        <strain evidence="8">G463</strain>
    </source>
</reference>
<dbReference type="InterPro" id="IPR017871">
    <property type="entry name" value="ABC_transporter-like_CS"/>
</dbReference>
<comment type="subcellular location">
    <subcellularLocation>
        <location evidence="1">Cell membrane</location>
        <topology evidence="1">Multi-pass membrane protein</topology>
    </subcellularLocation>
</comment>
<feature type="domain" description="ABC transporter" evidence="6">
    <location>
        <begin position="338"/>
        <end position="578"/>
    </location>
</feature>
<dbReference type="InterPro" id="IPR003439">
    <property type="entry name" value="ABC_transporter-like_ATP-bd"/>
</dbReference>
<evidence type="ECO:0000259" key="6">
    <source>
        <dbReference type="PROSITE" id="PS50893"/>
    </source>
</evidence>
<dbReference type="Gene3D" id="1.20.1560.10">
    <property type="entry name" value="ABC transporter type 1, transmembrane domain"/>
    <property type="match status" value="1"/>
</dbReference>
<dbReference type="Proteomes" id="UP000642993">
    <property type="component" value="Unassembled WGS sequence"/>
</dbReference>
<dbReference type="SUPFAM" id="SSF90123">
    <property type="entry name" value="ABC transporter transmembrane region"/>
    <property type="match status" value="1"/>
</dbReference>
<dbReference type="PROSITE" id="PS50893">
    <property type="entry name" value="ABC_TRANSPORTER_2"/>
    <property type="match status" value="1"/>
</dbReference>
<evidence type="ECO:0000256" key="1">
    <source>
        <dbReference type="ARBA" id="ARBA00004651"/>
    </source>
</evidence>
<feature type="transmembrane region" description="Helical" evidence="5">
    <location>
        <begin position="167"/>
        <end position="183"/>
    </location>
</feature>
<dbReference type="PANTHER" id="PTHR43394:SF1">
    <property type="entry name" value="ATP-BINDING CASSETTE SUB-FAMILY B MEMBER 10, MITOCHONDRIAL"/>
    <property type="match status" value="1"/>
</dbReference>
<evidence type="ECO:0000256" key="2">
    <source>
        <dbReference type="ARBA" id="ARBA00022692"/>
    </source>
</evidence>